<evidence type="ECO:0000256" key="3">
    <source>
        <dbReference type="SAM" id="SignalP"/>
    </source>
</evidence>
<dbReference type="EMBL" id="JACCBG010000001">
    <property type="protein sequence ID" value="NYD41336.1"/>
    <property type="molecule type" value="Genomic_DNA"/>
</dbReference>
<sequence>MPRSRLLAATAVGAAALMALAGCASSSGSSGGGGGSDSAKVAILTSKTGPLAEYGQEYINGFKAGLDYATQGTGKVDGRTIDVTYADDQGKPETAVSQFKDLVGKGYQVIGGTADSGIALQLAPLAEQNKVLYVSGPAAVDSLTGINDYTFRSGRQTYQDVATAGASVGDVQGKKIVVFAQDYAFGQANEAAVKSVLGAQGADVSSIMVPLSATDFTPFALKAKQAGADLLFVAWAGDTTGAMWQALDQQGVLGSTTVVTGLATTASYQIYGPASSKIDFLSYYFSGAPDNDVNAAMVDALQKQGAQADLFSPDGFVAAQMMVHALQSGDDVDGMIKSLEGWTFNAPKGQETVRASDHAMLQPMFLAKLTKKDGQWAPELVKTLPADQVAPPEAGS</sequence>
<dbReference type="RefSeq" id="WP_179663096.1">
    <property type="nucleotide sequence ID" value="NZ_JACCBG010000001.1"/>
</dbReference>
<dbReference type="PROSITE" id="PS51257">
    <property type="entry name" value="PROKAR_LIPOPROTEIN"/>
    <property type="match status" value="1"/>
</dbReference>
<comment type="similarity">
    <text evidence="1">Belongs to the leucine-binding protein family.</text>
</comment>
<dbReference type="AlphaFoldDB" id="A0A7Y9E4Y3"/>
<dbReference type="PANTHER" id="PTHR30483:SF6">
    <property type="entry name" value="PERIPLASMIC BINDING PROTEIN OF ABC TRANSPORTER FOR NATURAL AMINO ACIDS"/>
    <property type="match status" value="1"/>
</dbReference>
<dbReference type="InterPro" id="IPR028082">
    <property type="entry name" value="Peripla_BP_I"/>
</dbReference>
<protein>
    <submittedName>
        <fullName evidence="5">Branched-chain amino acid transport system substrate-binding protein</fullName>
    </submittedName>
</protein>
<dbReference type="CDD" id="cd06328">
    <property type="entry name" value="PBP1_SBP-like"/>
    <property type="match status" value="1"/>
</dbReference>
<keyword evidence="6" id="KW-1185">Reference proteome</keyword>
<dbReference type="Pfam" id="PF13458">
    <property type="entry name" value="Peripla_BP_6"/>
    <property type="match status" value="1"/>
</dbReference>
<dbReference type="SUPFAM" id="SSF53822">
    <property type="entry name" value="Periplasmic binding protein-like I"/>
    <property type="match status" value="1"/>
</dbReference>
<dbReference type="PANTHER" id="PTHR30483">
    <property type="entry name" value="LEUCINE-SPECIFIC-BINDING PROTEIN"/>
    <property type="match status" value="1"/>
</dbReference>
<dbReference type="Gene3D" id="3.40.50.2300">
    <property type="match status" value="2"/>
</dbReference>
<dbReference type="Proteomes" id="UP000535511">
    <property type="component" value="Unassembled WGS sequence"/>
</dbReference>
<feature type="chain" id="PRO_5039257809" evidence="3">
    <location>
        <begin position="22"/>
        <end position="396"/>
    </location>
</feature>
<name>A0A7Y9E4Y3_9ACTN</name>
<evidence type="ECO:0000313" key="5">
    <source>
        <dbReference type="EMBL" id="NYD41336.1"/>
    </source>
</evidence>
<organism evidence="5 6">
    <name type="scientific">Nocardioides panaciterrulae</name>
    <dbReference type="NCBI Taxonomy" id="661492"/>
    <lineage>
        <taxon>Bacteria</taxon>
        <taxon>Bacillati</taxon>
        <taxon>Actinomycetota</taxon>
        <taxon>Actinomycetes</taxon>
        <taxon>Propionibacteriales</taxon>
        <taxon>Nocardioidaceae</taxon>
        <taxon>Nocardioides</taxon>
    </lineage>
</organism>
<accession>A0A7Y9E4Y3</accession>
<evidence type="ECO:0000259" key="4">
    <source>
        <dbReference type="Pfam" id="PF13458"/>
    </source>
</evidence>
<keyword evidence="2 3" id="KW-0732">Signal</keyword>
<gene>
    <name evidence="5" type="ORF">BJZ21_001419</name>
</gene>
<evidence type="ECO:0000256" key="1">
    <source>
        <dbReference type="ARBA" id="ARBA00010062"/>
    </source>
</evidence>
<feature type="domain" description="Leucine-binding protein" evidence="4">
    <location>
        <begin position="40"/>
        <end position="372"/>
    </location>
</feature>
<evidence type="ECO:0000313" key="6">
    <source>
        <dbReference type="Proteomes" id="UP000535511"/>
    </source>
</evidence>
<dbReference type="InterPro" id="IPR028081">
    <property type="entry name" value="Leu-bd"/>
</dbReference>
<comment type="caution">
    <text evidence="5">The sequence shown here is derived from an EMBL/GenBank/DDBJ whole genome shotgun (WGS) entry which is preliminary data.</text>
</comment>
<reference evidence="5 6" key="1">
    <citation type="submission" date="2020-07" db="EMBL/GenBank/DDBJ databases">
        <title>Sequencing the genomes of 1000 actinobacteria strains.</title>
        <authorList>
            <person name="Klenk H.-P."/>
        </authorList>
    </citation>
    <scope>NUCLEOTIDE SEQUENCE [LARGE SCALE GENOMIC DNA]</scope>
    <source>
        <strain evidence="5 6">DSM 21350</strain>
    </source>
</reference>
<feature type="signal peptide" evidence="3">
    <location>
        <begin position="1"/>
        <end position="21"/>
    </location>
</feature>
<evidence type="ECO:0000256" key="2">
    <source>
        <dbReference type="ARBA" id="ARBA00022729"/>
    </source>
</evidence>
<proteinExistence type="inferred from homology"/>
<dbReference type="InterPro" id="IPR051010">
    <property type="entry name" value="BCAA_transport"/>
</dbReference>